<protein>
    <submittedName>
        <fullName evidence="2">Uncharacterized protein</fullName>
    </submittedName>
</protein>
<sequence length="178" mass="19477">MQCLDRAFPLRVTRERADIRPRLMPTAPQQPQRRRKARQGKARTAQGRQSRQAMRTAKEGKERGCHRNLAVHRSRCHCYAGCTPFAHPLPPVLYCCLLFVCNLPTGFLFGRMTGSAAACPSASSPPSPSPLSNPLNQATAPAPHSSRPRASLLHIDIACSTRAAYHSPPSPTPSPPRP</sequence>
<feature type="compositionally biased region" description="Basic residues" evidence="1">
    <location>
        <begin position="32"/>
        <end position="41"/>
    </location>
</feature>
<name>A0A8K0TE45_9PEZI</name>
<comment type="caution">
    <text evidence="2">The sequence shown here is derived from an EMBL/GenBank/DDBJ whole genome shotgun (WGS) entry which is preliminary data.</text>
</comment>
<gene>
    <name evidence="2" type="ORF">B0T11DRAFT_285358</name>
</gene>
<dbReference type="Proteomes" id="UP000813385">
    <property type="component" value="Unassembled WGS sequence"/>
</dbReference>
<feature type="region of interest" description="Disordered" evidence="1">
    <location>
        <begin position="118"/>
        <end position="148"/>
    </location>
</feature>
<evidence type="ECO:0000256" key="1">
    <source>
        <dbReference type="SAM" id="MobiDB-lite"/>
    </source>
</evidence>
<dbReference type="EMBL" id="JAGPXD010000004">
    <property type="protein sequence ID" value="KAH7358907.1"/>
    <property type="molecule type" value="Genomic_DNA"/>
</dbReference>
<accession>A0A8K0TE45</accession>
<feature type="region of interest" description="Disordered" evidence="1">
    <location>
        <begin position="15"/>
        <end position="61"/>
    </location>
</feature>
<evidence type="ECO:0000313" key="2">
    <source>
        <dbReference type="EMBL" id="KAH7358907.1"/>
    </source>
</evidence>
<dbReference type="AlphaFoldDB" id="A0A8K0TE45"/>
<organism evidence="2 3">
    <name type="scientific">Plectosphaerella cucumerina</name>
    <dbReference type="NCBI Taxonomy" id="40658"/>
    <lineage>
        <taxon>Eukaryota</taxon>
        <taxon>Fungi</taxon>
        <taxon>Dikarya</taxon>
        <taxon>Ascomycota</taxon>
        <taxon>Pezizomycotina</taxon>
        <taxon>Sordariomycetes</taxon>
        <taxon>Hypocreomycetidae</taxon>
        <taxon>Glomerellales</taxon>
        <taxon>Plectosphaerellaceae</taxon>
        <taxon>Plectosphaerella</taxon>
    </lineage>
</organism>
<evidence type="ECO:0000313" key="3">
    <source>
        <dbReference type="Proteomes" id="UP000813385"/>
    </source>
</evidence>
<keyword evidence="3" id="KW-1185">Reference proteome</keyword>
<proteinExistence type="predicted"/>
<reference evidence="2" key="1">
    <citation type="journal article" date="2021" name="Nat. Commun.">
        <title>Genetic determinants of endophytism in the Arabidopsis root mycobiome.</title>
        <authorList>
            <person name="Mesny F."/>
            <person name="Miyauchi S."/>
            <person name="Thiergart T."/>
            <person name="Pickel B."/>
            <person name="Atanasova L."/>
            <person name="Karlsson M."/>
            <person name="Huettel B."/>
            <person name="Barry K.W."/>
            <person name="Haridas S."/>
            <person name="Chen C."/>
            <person name="Bauer D."/>
            <person name="Andreopoulos W."/>
            <person name="Pangilinan J."/>
            <person name="LaButti K."/>
            <person name="Riley R."/>
            <person name="Lipzen A."/>
            <person name="Clum A."/>
            <person name="Drula E."/>
            <person name="Henrissat B."/>
            <person name="Kohler A."/>
            <person name="Grigoriev I.V."/>
            <person name="Martin F.M."/>
            <person name="Hacquard S."/>
        </authorList>
    </citation>
    <scope>NUCLEOTIDE SEQUENCE</scope>
    <source>
        <strain evidence="2">MPI-CAGE-AT-0016</strain>
    </source>
</reference>